<dbReference type="InterPro" id="IPR051270">
    <property type="entry name" value="Tyrosine-tRNA_ligase_regulator"/>
</dbReference>
<keyword evidence="6" id="KW-1185">Reference proteome</keyword>
<dbReference type="GO" id="GO:0000049">
    <property type="term" value="F:tRNA binding"/>
    <property type="evidence" value="ECO:0007669"/>
    <property type="project" value="UniProtKB-UniRule"/>
</dbReference>
<evidence type="ECO:0000313" key="6">
    <source>
        <dbReference type="Proteomes" id="UP000179807"/>
    </source>
</evidence>
<proteinExistence type="predicted"/>
<keyword evidence="1 3" id="KW-0820">tRNA-binding</keyword>
<sequence length="169" mass="18916">MSGQPDPASFVECVVGEITEVKTIEGSNKLYSCEVDVGNGVSKHVVTAARKFYTMDDLRGKKVCVFVNAEQGELFDEISEAMLLGCATDENHVELLEPPLDDEPGDRIYFGDYNSEEDNLPTDQNNRHWKKMLYDLKVDSNGDATYKGESIYTDYGNVTAPTLRDCKFH</sequence>
<dbReference type="EMBL" id="MLAK01000782">
    <property type="protein sequence ID" value="OHT04739.1"/>
    <property type="molecule type" value="Genomic_DNA"/>
</dbReference>
<dbReference type="OrthoDB" id="197206at2759"/>
<accession>A0A1J4K0H7</accession>
<dbReference type="AlphaFoldDB" id="A0A1J4K0H7"/>
<dbReference type="VEuPathDB" id="TrichDB:TRFO_06170"/>
<evidence type="ECO:0000313" key="5">
    <source>
        <dbReference type="EMBL" id="OHT04739.1"/>
    </source>
</evidence>
<dbReference type="Pfam" id="PF01588">
    <property type="entry name" value="tRNA_bind"/>
    <property type="match status" value="1"/>
</dbReference>
<dbReference type="CDD" id="cd02153">
    <property type="entry name" value="tRNA_bindingDomain"/>
    <property type="match status" value="1"/>
</dbReference>
<evidence type="ECO:0000256" key="2">
    <source>
        <dbReference type="ARBA" id="ARBA00022884"/>
    </source>
</evidence>
<comment type="caution">
    <text evidence="5">The sequence shown here is derived from an EMBL/GenBank/DDBJ whole genome shotgun (WGS) entry which is preliminary data.</text>
</comment>
<evidence type="ECO:0000256" key="1">
    <source>
        <dbReference type="ARBA" id="ARBA00022555"/>
    </source>
</evidence>
<dbReference type="Proteomes" id="UP000179807">
    <property type="component" value="Unassembled WGS sequence"/>
</dbReference>
<dbReference type="InterPro" id="IPR012340">
    <property type="entry name" value="NA-bd_OB-fold"/>
</dbReference>
<dbReference type="PANTHER" id="PTHR11586">
    <property type="entry name" value="TRNA-AMINOACYLATION COFACTOR ARC1 FAMILY MEMBER"/>
    <property type="match status" value="1"/>
</dbReference>
<evidence type="ECO:0000256" key="3">
    <source>
        <dbReference type="PROSITE-ProRule" id="PRU00209"/>
    </source>
</evidence>
<evidence type="ECO:0000259" key="4">
    <source>
        <dbReference type="PROSITE" id="PS50886"/>
    </source>
</evidence>
<dbReference type="SUPFAM" id="SSF50249">
    <property type="entry name" value="Nucleic acid-binding proteins"/>
    <property type="match status" value="1"/>
</dbReference>
<name>A0A1J4K0H7_9EUKA</name>
<reference evidence="5" key="1">
    <citation type="submission" date="2016-10" db="EMBL/GenBank/DDBJ databases">
        <authorList>
            <person name="Benchimol M."/>
            <person name="Almeida L.G."/>
            <person name="Vasconcelos A.T."/>
            <person name="Perreira-Neves A."/>
            <person name="Rosa I.A."/>
            <person name="Tasca T."/>
            <person name="Bogo M.R."/>
            <person name="de Souza W."/>
        </authorList>
    </citation>
    <scope>NUCLEOTIDE SEQUENCE [LARGE SCALE GENOMIC DNA]</scope>
    <source>
        <strain evidence="5">K</strain>
    </source>
</reference>
<dbReference type="PROSITE" id="PS50886">
    <property type="entry name" value="TRBD"/>
    <property type="match status" value="1"/>
</dbReference>
<dbReference type="InterPro" id="IPR002547">
    <property type="entry name" value="tRNA-bd_dom"/>
</dbReference>
<protein>
    <submittedName>
        <fullName evidence="5">tRNA binding domain containing protein</fullName>
    </submittedName>
</protein>
<keyword evidence="2 3" id="KW-0694">RNA-binding</keyword>
<organism evidence="5 6">
    <name type="scientific">Tritrichomonas foetus</name>
    <dbReference type="NCBI Taxonomy" id="1144522"/>
    <lineage>
        <taxon>Eukaryota</taxon>
        <taxon>Metamonada</taxon>
        <taxon>Parabasalia</taxon>
        <taxon>Tritrichomonadida</taxon>
        <taxon>Tritrichomonadidae</taxon>
        <taxon>Tritrichomonas</taxon>
    </lineage>
</organism>
<dbReference type="RefSeq" id="XP_068357875.1">
    <property type="nucleotide sequence ID" value="XM_068492928.1"/>
</dbReference>
<gene>
    <name evidence="5" type="ORF">TRFO_06170</name>
</gene>
<feature type="domain" description="TRNA-binding" evidence="4">
    <location>
        <begin position="7"/>
        <end position="109"/>
    </location>
</feature>
<dbReference type="GeneID" id="94827632"/>
<dbReference type="PANTHER" id="PTHR11586:SF33">
    <property type="entry name" value="AMINOACYL TRNA SYNTHASE COMPLEX-INTERACTING MULTIFUNCTIONAL PROTEIN 1"/>
    <property type="match status" value="1"/>
</dbReference>
<dbReference type="Gene3D" id="2.40.50.140">
    <property type="entry name" value="Nucleic acid-binding proteins"/>
    <property type="match status" value="1"/>
</dbReference>